<dbReference type="Proteomes" id="UP000008635">
    <property type="component" value="Chromosome"/>
</dbReference>
<dbReference type="EMBL" id="CP002454">
    <property type="protein sequence ID" value="ADV67962.1"/>
    <property type="molecule type" value="Genomic_DNA"/>
</dbReference>
<keyword evidence="4" id="KW-1185">Reference proteome</keyword>
<dbReference type="AlphaFoldDB" id="E8UA73"/>
<proteinExistence type="predicted"/>
<gene>
    <name evidence="3" type="ordered locus">Deima_2324</name>
</gene>
<reference evidence="3 4" key="1">
    <citation type="journal article" date="2011" name="Stand. Genomic Sci.">
        <title>Complete genome sequence of Deinococcus maricopensis type strain (LB-34).</title>
        <authorList>
            <person name="Pukall R."/>
            <person name="Zeytun A."/>
            <person name="Lucas S."/>
            <person name="Lapidus A."/>
            <person name="Hammon N."/>
            <person name="Deshpande S."/>
            <person name="Nolan M."/>
            <person name="Cheng J.F."/>
            <person name="Pitluck S."/>
            <person name="Liolios K."/>
            <person name="Pagani I."/>
            <person name="Mikhailova N."/>
            <person name="Ivanova N."/>
            <person name="Mavromatis K."/>
            <person name="Pati A."/>
            <person name="Tapia R."/>
            <person name="Han C."/>
            <person name="Goodwin L."/>
            <person name="Chen A."/>
            <person name="Palaniappan K."/>
            <person name="Land M."/>
            <person name="Hauser L."/>
            <person name="Chang Y.J."/>
            <person name="Jeffries C.D."/>
            <person name="Brambilla E.M."/>
            <person name="Rohde M."/>
            <person name="Goker M."/>
            <person name="Detter J.C."/>
            <person name="Woyke T."/>
            <person name="Bristow J."/>
            <person name="Eisen J.A."/>
            <person name="Markowitz V."/>
            <person name="Hugenholtz P."/>
            <person name="Kyrpides N.C."/>
            <person name="Klenk H.P."/>
        </authorList>
    </citation>
    <scope>NUCLEOTIDE SEQUENCE [LARGE SCALE GENOMIC DNA]</scope>
    <source>
        <strain evidence="4">DSM 21211 / LMG 22137 / NRRL B-23946 / LB-34</strain>
    </source>
</reference>
<evidence type="ECO:0000256" key="1">
    <source>
        <dbReference type="SAM" id="MobiDB-lite"/>
    </source>
</evidence>
<dbReference type="STRING" id="709986.Deima_2324"/>
<organism evidence="3 4">
    <name type="scientific">Deinococcus maricopensis (strain DSM 21211 / LMG 22137 / NRRL B-23946 / LB-34)</name>
    <dbReference type="NCBI Taxonomy" id="709986"/>
    <lineage>
        <taxon>Bacteria</taxon>
        <taxon>Thermotogati</taxon>
        <taxon>Deinococcota</taxon>
        <taxon>Deinococci</taxon>
        <taxon>Deinococcales</taxon>
        <taxon>Deinococcaceae</taxon>
        <taxon>Deinococcus</taxon>
    </lineage>
</organism>
<reference evidence="4" key="2">
    <citation type="submission" date="2011-01" db="EMBL/GenBank/DDBJ databases">
        <title>The complete genome of Deinococcus maricopensis DSM 21211.</title>
        <authorList>
            <consortium name="US DOE Joint Genome Institute (JGI-PGF)"/>
            <person name="Lucas S."/>
            <person name="Copeland A."/>
            <person name="Lapidus A."/>
            <person name="Goodwin L."/>
            <person name="Pitluck S."/>
            <person name="Kyrpides N."/>
            <person name="Mavromatis K."/>
            <person name="Pagani I."/>
            <person name="Ivanova N."/>
            <person name="Ovchinnikova G."/>
            <person name="Zeytun A."/>
            <person name="Detter J.C."/>
            <person name="Han C."/>
            <person name="Land M."/>
            <person name="Hauser L."/>
            <person name="Markowitz V."/>
            <person name="Cheng J.-F."/>
            <person name="Hugenholtz P."/>
            <person name="Woyke T."/>
            <person name="Wu D."/>
            <person name="Pukall R."/>
            <person name="Gehrich-Schroeter G."/>
            <person name="Brambilla E."/>
            <person name="Klenk H.-P."/>
            <person name="Eisen J.A."/>
        </authorList>
    </citation>
    <scope>NUCLEOTIDE SEQUENCE [LARGE SCALE GENOMIC DNA]</scope>
    <source>
        <strain evidence="4">DSM 21211 / LMG 22137 / NRRL B-23946 / LB-34</strain>
    </source>
</reference>
<dbReference type="KEGG" id="dmr:Deima_2324"/>
<dbReference type="HOGENOM" id="CLU_1223111_0_0_0"/>
<keyword evidence="2" id="KW-0732">Signal</keyword>
<name>E8UA73_DEIML</name>
<protein>
    <submittedName>
        <fullName evidence="3">Uncharacterized protein</fullName>
    </submittedName>
</protein>
<evidence type="ECO:0000313" key="4">
    <source>
        <dbReference type="Proteomes" id="UP000008635"/>
    </source>
</evidence>
<evidence type="ECO:0000256" key="2">
    <source>
        <dbReference type="SAM" id="SignalP"/>
    </source>
</evidence>
<feature type="region of interest" description="Disordered" evidence="1">
    <location>
        <begin position="178"/>
        <end position="197"/>
    </location>
</feature>
<dbReference type="OrthoDB" id="65743at2"/>
<feature type="chain" id="PRO_5003228526" evidence="2">
    <location>
        <begin position="19"/>
        <end position="250"/>
    </location>
</feature>
<feature type="signal peptide" evidence="2">
    <location>
        <begin position="1"/>
        <end position="18"/>
    </location>
</feature>
<sequence precursor="true">MQSPLLPLLLLALGTAHAATTRLDLPDRQQPAWALCDALDRPETLVIGTPDRTGRAEITTLSKTTPGAYRYAAWQVGRADAGAGNVYYPLKARSDAPGGTNDALHFLNGGLTANPALELTPLLVGATLNGQARTCRWLPGTRFMGVTDRRSVLITQDARGRLTYQTFDFARFSTQGVRSVPGDGAARTSTPSLTVPGGTGGTGTYTFTNAGYTYRVRVSGGHATLSVQQGARTVQTETFRAFTVGSAPRR</sequence>
<dbReference type="RefSeq" id="WP_013557467.1">
    <property type="nucleotide sequence ID" value="NC_014958.1"/>
</dbReference>
<evidence type="ECO:0000313" key="3">
    <source>
        <dbReference type="EMBL" id="ADV67962.1"/>
    </source>
</evidence>
<accession>E8UA73</accession>